<evidence type="ECO:0000256" key="1">
    <source>
        <dbReference type="SAM" id="Coils"/>
    </source>
</evidence>
<feature type="compositionally biased region" description="Basic residues" evidence="2">
    <location>
        <begin position="7"/>
        <end position="25"/>
    </location>
</feature>
<sequence>MAEAKKAAPKRKTTAKTTAKRKPVARKATAARKTAAKKTVSLQGRMTEASRNAFLASLGFYGMAFDQFQGQIKTVETELTARRKKADKLYADMVKRGQKVEKQAKTAIDDIDLPKLEVAALDRAKLEAQLEKARARFAELKGSVGFKAAA</sequence>
<evidence type="ECO:0000256" key="2">
    <source>
        <dbReference type="SAM" id="MobiDB-lite"/>
    </source>
</evidence>
<dbReference type="Proteomes" id="UP001626549">
    <property type="component" value="Chromosome"/>
</dbReference>
<feature type="region of interest" description="Disordered" evidence="2">
    <location>
        <begin position="1"/>
        <end position="43"/>
    </location>
</feature>
<proteinExistence type="predicted"/>
<reference evidence="3 4" key="1">
    <citation type="submission" date="2023-10" db="EMBL/GenBank/DDBJ databases">
        <title>Two novel species belonging to the OM43/NOR5 clade.</title>
        <authorList>
            <person name="Park M."/>
        </authorList>
    </citation>
    <scope>NUCLEOTIDE SEQUENCE [LARGE SCALE GENOMIC DNA]</scope>
    <source>
        <strain evidence="3 4">IMCC45268</strain>
    </source>
</reference>
<accession>A0ABZ0IFN7</accession>
<keyword evidence="1" id="KW-0175">Coiled coil</keyword>
<dbReference type="RefSeq" id="WP_407328982.1">
    <property type="nucleotide sequence ID" value="NZ_CP136865.1"/>
</dbReference>
<feature type="compositionally biased region" description="Low complexity" evidence="2">
    <location>
        <begin position="26"/>
        <end position="40"/>
    </location>
</feature>
<gene>
    <name evidence="3" type="ORF">R0137_04795</name>
</gene>
<evidence type="ECO:0000313" key="4">
    <source>
        <dbReference type="Proteomes" id="UP001626549"/>
    </source>
</evidence>
<name>A0ABZ0IFN7_9GAMM</name>
<dbReference type="EMBL" id="CP136865">
    <property type="protein sequence ID" value="WOJ97896.1"/>
    <property type="molecule type" value="Genomic_DNA"/>
</dbReference>
<evidence type="ECO:0008006" key="5">
    <source>
        <dbReference type="Google" id="ProtNLM"/>
    </source>
</evidence>
<protein>
    <recommendedName>
        <fullName evidence="5">Poly(Hydroxyalkanoate) granule-associated protein</fullName>
    </recommendedName>
</protein>
<evidence type="ECO:0000313" key="3">
    <source>
        <dbReference type="EMBL" id="WOJ97896.1"/>
    </source>
</evidence>
<feature type="coiled-coil region" evidence="1">
    <location>
        <begin position="116"/>
        <end position="143"/>
    </location>
</feature>
<organism evidence="3 4">
    <name type="scientific">Congregibacter brevis</name>
    <dbReference type="NCBI Taxonomy" id="3081201"/>
    <lineage>
        <taxon>Bacteria</taxon>
        <taxon>Pseudomonadati</taxon>
        <taxon>Pseudomonadota</taxon>
        <taxon>Gammaproteobacteria</taxon>
        <taxon>Cellvibrionales</taxon>
        <taxon>Halieaceae</taxon>
        <taxon>Congregibacter</taxon>
    </lineage>
</organism>
<keyword evidence="4" id="KW-1185">Reference proteome</keyword>